<feature type="transmembrane region" description="Helical" evidence="1">
    <location>
        <begin position="72"/>
        <end position="92"/>
    </location>
</feature>
<evidence type="ECO:0000313" key="2">
    <source>
        <dbReference type="EMBL" id="MCF2870495.1"/>
    </source>
</evidence>
<sequence>MFKLLFTISGLFAVVLGLVLVIAPHVYLALYVPQFDEAMVFAAQRLAPAIIGLGALLLLARDLPAGPFAARFAVLSSLVWFGVACTGVFHFATGVATSAILIAALIEVALGVLFVLAARQMRHG</sequence>
<dbReference type="Proteomes" id="UP001200557">
    <property type="component" value="Unassembled WGS sequence"/>
</dbReference>
<reference evidence="2 3" key="1">
    <citation type="submission" date="2022-01" db="EMBL/GenBank/DDBJ databases">
        <title>Octadecabacter sp. nov., isolated from a marine alga.</title>
        <authorList>
            <person name="Jin M.S."/>
            <person name="Kim H.M."/>
            <person name="Han D.M."/>
            <person name="Jung J.J."/>
            <person name="Jeon C.O."/>
        </authorList>
    </citation>
    <scope>NUCLEOTIDE SEQUENCE [LARGE SCALE GENOMIC DNA]</scope>
    <source>
        <strain evidence="2 3">G9-8</strain>
    </source>
</reference>
<keyword evidence="3" id="KW-1185">Reference proteome</keyword>
<feature type="transmembrane region" description="Helical" evidence="1">
    <location>
        <begin position="98"/>
        <end position="118"/>
    </location>
</feature>
<dbReference type="RefSeq" id="WP_235224596.1">
    <property type="nucleotide sequence ID" value="NZ_JAKGAQ010000001.1"/>
</dbReference>
<dbReference type="EMBL" id="JAKGAQ010000001">
    <property type="protein sequence ID" value="MCF2870495.1"/>
    <property type="molecule type" value="Genomic_DNA"/>
</dbReference>
<protein>
    <recommendedName>
        <fullName evidence="4">DUF4345 domain-containing protein</fullName>
    </recommendedName>
</protein>
<gene>
    <name evidence="2" type="ORF">L0664_05395</name>
</gene>
<keyword evidence="1" id="KW-1133">Transmembrane helix</keyword>
<name>A0ABS9CVS7_9RHOB</name>
<evidence type="ECO:0000256" key="1">
    <source>
        <dbReference type="SAM" id="Phobius"/>
    </source>
</evidence>
<evidence type="ECO:0008006" key="4">
    <source>
        <dbReference type="Google" id="ProtNLM"/>
    </source>
</evidence>
<organism evidence="2 3">
    <name type="scientific">Octadecabacter dasysiphoniae</name>
    <dbReference type="NCBI Taxonomy" id="2909341"/>
    <lineage>
        <taxon>Bacteria</taxon>
        <taxon>Pseudomonadati</taxon>
        <taxon>Pseudomonadota</taxon>
        <taxon>Alphaproteobacteria</taxon>
        <taxon>Rhodobacterales</taxon>
        <taxon>Roseobacteraceae</taxon>
        <taxon>Octadecabacter</taxon>
    </lineage>
</organism>
<keyword evidence="1" id="KW-0812">Transmembrane</keyword>
<proteinExistence type="predicted"/>
<comment type="caution">
    <text evidence="2">The sequence shown here is derived from an EMBL/GenBank/DDBJ whole genome shotgun (WGS) entry which is preliminary data.</text>
</comment>
<evidence type="ECO:0000313" key="3">
    <source>
        <dbReference type="Proteomes" id="UP001200557"/>
    </source>
</evidence>
<accession>A0ABS9CVS7</accession>
<keyword evidence="1" id="KW-0472">Membrane</keyword>
<feature type="transmembrane region" description="Helical" evidence="1">
    <location>
        <begin position="38"/>
        <end position="60"/>
    </location>
</feature>